<organism evidence="2 3">
    <name type="scientific">Leptopilina boulardi filamentous virus</name>
    <dbReference type="NCBI Taxonomy" id="552509"/>
    <lineage>
        <taxon>Viruses</taxon>
        <taxon>Viruses incertae sedis</taxon>
        <taxon>Naldaviricetes</taxon>
        <taxon>Lefavirales</taxon>
        <taxon>Filamentoviridae</taxon>
        <taxon>Alphafilamentovirus</taxon>
        <taxon>Alphafilamentovirus leboulardi</taxon>
    </lineage>
</organism>
<keyword evidence="3" id="KW-1185">Reference proteome</keyword>
<evidence type="ECO:0000313" key="3">
    <source>
        <dbReference type="Proteomes" id="UP000203066"/>
    </source>
</evidence>
<protein>
    <submittedName>
        <fullName evidence="2">Uncharacterized protein</fullName>
    </submittedName>
</protein>
<name>A0A1S5YCZ9_9VIRU</name>
<reference evidence="2 3" key="1">
    <citation type="journal article" date="2016" name="Genome Biol. Evol.">
        <title>Genome Sequencing of the Behavior Manipulating Virus LbFV Reveals a Possible New Virus Family.</title>
        <authorList>
            <person name="Lepetit D."/>
            <person name="Gillet B."/>
            <person name="Hughes S."/>
            <person name="Kraaijeveld K."/>
            <person name="Varaldi J."/>
        </authorList>
    </citation>
    <scope>NUCLEOTIDE SEQUENCE [LARGE SCALE GENOMIC DNA]</scope>
    <source>
        <strain evidence="2">Valence Gotheron</strain>
    </source>
</reference>
<feature type="region of interest" description="Disordered" evidence="1">
    <location>
        <begin position="37"/>
        <end position="71"/>
    </location>
</feature>
<gene>
    <name evidence="2" type="ORF">LbFV_ORF39</name>
</gene>
<dbReference type="Proteomes" id="UP000203066">
    <property type="component" value="Segment"/>
</dbReference>
<accession>A0A1S5YCZ9</accession>
<dbReference type="RefSeq" id="YP_009345643.1">
    <property type="nucleotide sequence ID" value="NC_033778.1"/>
</dbReference>
<sequence>MNTAINSNELDTLESCMKKMKNDDIFLFNNENNDIRKKNLKEKKNNISSLSSSNLKKRNIQKKKTNSDNLQQYQEEKGNYIYISLVIL</sequence>
<dbReference type="GeneID" id="31050516"/>
<evidence type="ECO:0000313" key="2">
    <source>
        <dbReference type="EMBL" id="AQQ79959.1"/>
    </source>
</evidence>
<feature type="compositionally biased region" description="Basic residues" evidence="1">
    <location>
        <begin position="55"/>
        <end position="64"/>
    </location>
</feature>
<dbReference type="EMBL" id="KY009685">
    <property type="protein sequence ID" value="AQQ79959.1"/>
    <property type="molecule type" value="Genomic_DNA"/>
</dbReference>
<proteinExistence type="predicted"/>
<evidence type="ECO:0000256" key="1">
    <source>
        <dbReference type="SAM" id="MobiDB-lite"/>
    </source>
</evidence>
<dbReference type="KEGG" id="vg:31050516"/>